<dbReference type="RefSeq" id="WP_188738089.1">
    <property type="nucleotide sequence ID" value="NZ_BMII01000008.1"/>
</dbReference>
<dbReference type="EMBL" id="BMII01000008">
    <property type="protein sequence ID" value="GGB53386.1"/>
    <property type="molecule type" value="Genomic_DNA"/>
</dbReference>
<dbReference type="Proteomes" id="UP000617555">
    <property type="component" value="Unassembled WGS sequence"/>
</dbReference>
<accession>A0ABQ1IYE5</accession>
<evidence type="ECO:0000313" key="2">
    <source>
        <dbReference type="Proteomes" id="UP000617555"/>
    </source>
</evidence>
<gene>
    <name evidence="1" type="ORF">GCM10011607_12430</name>
</gene>
<reference evidence="2" key="1">
    <citation type="journal article" date="2019" name="Int. J. Syst. Evol. Microbiol.">
        <title>The Global Catalogue of Microorganisms (GCM) 10K type strain sequencing project: providing services to taxonomists for standard genome sequencing and annotation.</title>
        <authorList>
            <consortium name="The Broad Institute Genomics Platform"/>
            <consortium name="The Broad Institute Genome Sequencing Center for Infectious Disease"/>
            <person name="Wu L."/>
            <person name="Ma J."/>
        </authorList>
    </citation>
    <scope>NUCLEOTIDE SEQUENCE [LARGE SCALE GENOMIC DNA]</scope>
    <source>
        <strain evidence="2">CGMCC 1.15339</strain>
    </source>
</reference>
<comment type="caution">
    <text evidence="1">The sequence shown here is derived from an EMBL/GenBank/DDBJ whole genome shotgun (WGS) entry which is preliminary data.</text>
</comment>
<keyword evidence="2" id="KW-1185">Reference proteome</keyword>
<evidence type="ECO:0000313" key="1">
    <source>
        <dbReference type="EMBL" id="GGB53386.1"/>
    </source>
</evidence>
<proteinExistence type="predicted"/>
<name>A0ABQ1IYE5_9GAMM</name>
<organism evidence="1 2">
    <name type="scientific">Shewanella inventionis</name>
    <dbReference type="NCBI Taxonomy" id="1738770"/>
    <lineage>
        <taxon>Bacteria</taxon>
        <taxon>Pseudomonadati</taxon>
        <taxon>Pseudomonadota</taxon>
        <taxon>Gammaproteobacteria</taxon>
        <taxon>Alteromonadales</taxon>
        <taxon>Shewanellaceae</taxon>
        <taxon>Shewanella</taxon>
    </lineage>
</organism>
<protein>
    <submittedName>
        <fullName evidence="1">Uncharacterized protein</fullName>
    </submittedName>
</protein>
<sequence>MLNKPNLDIDSLVEFEKNLVSNTVITMKKLLTIIDEQVCSYPDELVERFAKLLPGGDLSGMVGLKLNQNPFDTYEVFSDEVVDELNQFCDLKLTSDDYCALFGVWLFNEADCEVLESVEYTLDRSNQRTYQSHHVGFADYHHGFRLELQREYGAIELRVCSNDWIFSIGMYLNAFPDFKNKLDELLNVGPLFQMDCPPELAKRDSNAFCGQVCLEDNTVTIYDSNFDDYLLSQVGTLECNLNLAAEYLKKFVDFDLHGTTIVDDFDFLNEFSNAIIRKPFNLIPEKLGVEDTDSIIEIYDRLDYILNSLNEENSEEFYRLKASLTKNYFFDKPLGDYFEEYIAMSNYASVNNLPNLYSNIKPTLAEIKDYENSLLLARNIEASMQDLNITEDEDCSVHTSTLSLNNTL</sequence>